<keyword evidence="2" id="KW-1185">Reference proteome</keyword>
<accession>A0A9X1Y455</accession>
<dbReference type="AlphaFoldDB" id="A0A9X1Y455"/>
<gene>
    <name evidence="1" type="ORF">M0651_07510</name>
</gene>
<dbReference type="Pfam" id="PF26611">
    <property type="entry name" value="MAD7"/>
    <property type="match status" value="1"/>
</dbReference>
<organism evidence="1 2">
    <name type="scientific">Paenibacillus mellifer</name>
    <dbReference type="NCBI Taxonomy" id="2937794"/>
    <lineage>
        <taxon>Bacteria</taxon>
        <taxon>Bacillati</taxon>
        <taxon>Bacillota</taxon>
        <taxon>Bacilli</taxon>
        <taxon>Bacillales</taxon>
        <taxon>Paenibacillaceae</taxon>
        <taxon>Paenibacillus</taxon>
    </lineage>
</organism>
<reference evidence="1" key="1">
    <citation type="submission" date="2022-04" db="EMBL/GenBank/DDBJ databases">
        <authorList>
            <person name="Seo M.-J."/>
        </authorList>
    </citation>
    <scope>NUCLEOTIDE SEQUENCE</scope>
    <source>
        <strain evidence="1">MBLB2552</strain>
    </source>
</reference>
<sequence length="518" mass="60431">MRAVLERPAKIDSDMWVDEAIWGHRLYDEQTPWLCFMEFLNVLNAEMHAARALKETSPNTLSYSPQQRLYLRNILFNNPRMRVIEREFRNDNHAQWEKWIETMGADSAGIQTPNFSYLQSRFSSFEDFIDVVEFLSSSTIEGENNKRWSSLFIFPFGPDCLYEDLNVKGTNISQDRRFFARTGELLYLMLARSGKGEELLKHFEDRILNNDSKFNRLVSAIQPDVELSHSSSIKREGAYLPYLDLPEYKAIAEDWIRLFECNIPTYDVIPHLINVMGIHMLIYSLNRAKEVLGQSDKATFVLEIVSPKKTVVRELSADSFYENNLLSRSAVERYIRQVSETNEWQSAINSNELLECRDILKKKFEWPKKSKEDDYDFDSPQELLNALLENAINRHNQHLNKFHNVWSREIGLSSRRGSRRYRYAPQDLLIKSLVLCVVPSRMEFQDFLEELFLKYGFIIGDKQASSYINSGRADQEAFSENASRLEQRLSSMGLLKRLSDGCAYVENPFASREELNND</sequence>
<evidence type="ECO:0000313" key="1">
    <source>
        <dbReference type="EMBL" id="MCK8487012.1"/>
    </source>
</evidence>
<proteinExistence type="predicted"/>
<name>A0A9X1Y455_9BACL</name>
<comment type="caution">
    <text evidence="1">The sequence shown here is derived from an EMBL/GenBank/DDBJ whole genome shotgun (WGS) entry which is preliminary data.</text>
</comment>
<protein>
    <submittedName>
        <fullName evidence="1">Uncharacterized protein</fullName>
    </submittedName>
</protein>
<dbReference type="InterPro" id="IPR058120">
    <property type="entry name" value="MADS7"/>
</dbReference>
<dbReference type="EMBL" id="JALPRK010000005">
    <property type="protein sequence ID" value="MCK8487012.1"/>
    <property type="molecule type" value="Genomic_DNA"/>
</dbReference>
<dbReference type="RefSeq" id="WP_248551225.1">
    <property type="nucleotide sequence ID" value="NZ_JALPRK010000005.1"/>
</dbReference>
<dbReference type="Proteomes" id="UP001139534">
    <property type="component" value="Unassembled WGS sequence"/>
</dbReference>
<evidence type="ECO:0000313" key="2">
    <source>
        <dbReference type="Proteomes" id="UP001139534"/>
    </source>
</evidence>